<sequence length="248" mass="28201">MSNLIRGEFYKLKKSNYFIGIIFLAIGASFFLITVWDKDIQRLQKAHSNFLMNGAYSIEYAFEYIIYTSFIFALLGGEFIAKDFKNNNISKSFSYGYRRSKVILSKLIVFIMACLFLEIIYTTILVIHVSIIYGFCEVLNLSTILYLTRVIIIGIMYNIATICIIAMIAMITKSALCTFISPVIFFLSVQLSFSKIGTYILLPYVAGRGAISRFALKEDIILGIISSLLTFIITIAVSMLYVRHEDIK</sequence>
<name>A0A401UKP4_9CLOT</name>
<dbReference type="EMBL" id="BHYK01000008">
    <property type="protein sequence ID" value="GCD10116.1"/>
    <property type="molecule type" value="Genomic_DNA"/>
</dbReference>
<keyword evidence="1" id="KW-0812">Transmembrane</keyword>
<organism evidence="2 3">
    <name type="scientific">Clostridium tagluense</name>
    <dbReference type="NCBI Taxonomy" id="360422"/>
    <lineage>
        <taxon>Bacteria</taxon>
        <taxon>Bacillati</taxon>
        <taxon>Bacillota</taxon>
        <taxon>Clostridia</taxon>
        <taxon>Eubacteriales</taxon>
        <taxon>Clostridiaceae</taxon>
        <taxon>Clostridium</taxon>
    </lineage>
</organism>
<reference evidence="2 3" key="1">
    <citation type="submission" date="2018-11" db="EMBL/GenBank/DDBJ databases">
        <title>Genome sequencing and assembly of Clostridium tagluense strain A121.</title>
        <authorList>
            <person name="Murakami T."/>
            <person name="Segawa T."/>
            <person name="Shcherbakova V.A."/>
            <person name="Mori H."/>
            <person name="Yoshimura Y."/>
        </authorList>
    </citation>
    <scope>NUCLEOTIDE SEQUENCE [LARGE SCALE GENOMIC DNA]</scope>
    <source>
        <strain evidence="2 3">A121</strain>
    </source>
</reference>
<evidence type="ECO:0008006" key="4">
    <source>
        <dbReference type="Google" id="ProtNLM"/>
    </source>
</evidence>
<protein>
    <recommendedName>
        <fullName evidence="4">ABC transporter permease</fullName>
    </recommendedName>
</protein>
<accession>A0A401UKP4</accession>
<feature type="transmembrane region" description="Helical" evidence="1">
    <location>
        <begin position="61"/>
        <end position="81"/>
    </location>
</feature>
<dbReference type="AlphaFoldDB" id="A0A401UKP4"/>
<dbReference type="RefSeq" id="WP_125000170.1">
    <property type="nucleotide sequence ID" value="NZ_BHYK01000008.1"/>
</dbReference>
<feature type="transmembrane region" description="Helical" evidence="1">
    <location>
        <begin position="220"/>
        <end position="242"/>
    </location>
</feature>
<feature type="transmembrane region" description="Helical" evidence="1">
    <location>
        <begin position="16"/>
        <end position="36"/>
    </location>
</feature>
<gene>
    <name evidence="2" type="ORF">Ctaglu_17390</name>
</gene>
<feature type="transmembrane region" description="Helical" evidence="1">
    <location>
        <begin position="147"/>
        <end position="171"/>
    </location>
</feature>
<proteinExistence type="predicted"/>
<dbReference type="Proteomes" id="UP000287872">
    <property type="component" value="Unassembled WGS sequence"/>
</dbReference>
<evidence type="ECO:0000313" key="2">
    <source>
        <dbReference type="EMBL" id="GCD10116.1"/>
    </source>
</evidence>
<feature type="transmembrane region" description="Helical" evidence="1">
    <location>
        <begin position="183"/>
        <end position="205"/>
    </location>
</feature>
<feature type="transmembrane region" description="Helical" evidence="1">
    <location>
        <begin position="102"/>
        <end position="135"/>
    </location>
</feature>
<keyword evidence="1" id="KW-1133">Transmembrane helix</keyword>
<comment type="caution">
    <text evidence="2">The sequence shown here is derived from an EMBL/GenBank/DDBJ whole genome shotgun (WGS) entry which is preliminary data.</text>
</comment>
<keyword evidence="3" id="KW-1185">Reference proteome</keyword>
<keyword evidence="1" id="KW-0472">Membrane</keyword>
<dbReference type="OrthoDB" id="2388369at2"/>
<dbReference type="Pfam" id="PF12730">
    <property type="entry name" value="ABC2_membrane_4"/>
    <property type="match status" value="1"/>
</dbReference>
<evidence type="ECO:0000256" key="1">
    <source>
        <dbReference type="SAM" id="Phobius"/>
    </source>
</evidence>
<evidence type="ECO:0000313" key="3">
    <source>
        <dbReference type="Proteomes" id="UP000287872"/>
    </source>
</evidence>